<keyword evidence="1" id="KW-0472">Membrane</keyword>
<protein>
    <submittedName>
        <fullName evidence="2">Uncharacterized protein</fullName>
    </submittedName>
</protein>
<proteinExistence type="predicted"/>
<organism evidence="2 3">
    <name type="scientific">Zopfia rhizophila CBS 207.26</name>
    <dbReference type="NCBI Taxonomy" id="1314779"/>
    <lineage>
        <taxon>Eukaryota</taxon>
        <taxon>Fungi</taxon>
        <taxon>Dikarya</taxon>
        <taxon>Ascomycota</taxon>
        <taxon>Pezizomycotina</taxon>
        <taxon>Dothideomycetes</taxon>
        <taxon>Dothideomycetes incertae sedis</taxon>
        <taxon>Zopfiaceae</taxon>
        <taxon>Zopfia</taxon>
    </lineage>
</organism>
<dbReference type="AlphaFoldDB" id="A0A6A6DH05"/>
<name>A0A6A6DH05_9PEZI</name>
<reference evidence="2" key="1">
    <citation type="journal article" date="2020" name="Stud. Mycol.">
        <title>101 Dothideomycetes genomes: a test case for predicting lifestyles and emergence of pathogens.</title>
        <authorList>
            <person name="Haridas S."/>
            <person name="Albert R."/>
            <person name="Binder M."/>
            <person name="Bloem J."/>
            <person name="Labutti K."/>
            <person name="Salamov A."/>
            <person name="Andreopoulos B."/>
            <person name="Baker S."/>
            <person name="Barry K."/>
            <person name="Bills G."/>
            <person name="Bluhm B."/>
            <person name="Cannon C."/>
            <person name="Castanera R."/>
            <person name="Culley D."/>
            <person name="Daum C."/>
            <person name="Ezra D."/>
            <person name="Gonzalez J."/>
            <person name="Henrissat B."/>
            <person name="Kuo A."/>
            <person name="Liang C."/>
            <person name="Lipzen A."/>
            <person name="Lutzoni F."/>
            <person name="Magnuson J."/>
            <person name="Mondo S."/>
            <person name="Nolan M."/>
            <person name="Ohm R."/>
            <person name="Pangilinan J."/>
            <person name="Park H.-J."/>
            <person name="Ramirez L."/>
            <person name="Alfaro M."/>
            <person name="Sun H."/>
            <person name="Tritt A."/>
            <person name="Yoshinaga Y."/>
            <person name="Zwiers L.-H."/>
            <person name="Turgeon B."/>
            <person name="Goodwin S."/>
            <person name="Spatafora J."/>
            <person name="Crous P."/>
            <person name="Grigoriev I."/>
        </authorList>
    </citation>
    <scope>NUCLEOTIDE SEQUENCE</scope>
    <source>
        <strain evidence="2">CBS 207.26</strain>
    </source>
</reference>
<dbReference type="EMBL" id="ML994672">
    <property type="protein sequence ID" value="KAF2178804.1"/>
    <property type="molecule type" value="Genomic_DNA"/>
</dbReference>
<evidence type="ECO:0000256" key="1">
    <source>
        <dbReference type="SAM" id="Phobius"/>
    </source>
</evidence>
<evidence type="ECO:0000313" key="2">
    <source>
        <dbReference type="EMBL" id="KAF2178804.1"/>
    </source>
</evidence>
<gene>
    <name evidence="2" type="ORF">K469DRAFT_324578</name>
</gene>
<dbReference type="Proteomes" id="UP000800200">
    <property type="component" value="Unassembled WGS sequence"/>
</dbReference>
<evidence type="ECO:0000313" key="3">
    <source>
        <dbReference type="Proteomes" id="UP000800200"/>
    </source>
</evidence>
<feature type="transmembrane region" description="Helical" evidence="1">
    <location>
        <begin position="26"/>
        <end position="45"/>
    </location>
</feature>
<keyword evidence="1" id="KW-0812">Transmembrane</keyword>
<accession>A0A6A6DH05</accession>
<keyword evidence="3" id="KW-1185">Reference proteome</keyword>
<keyword evidence="1" id="KW-1133">Transmembrane helix</keyword>
<sequence length="63" mass="7405">MRNSSWQLLDLLRRCLHRPRKAEKMGFRWVQSSFFSTLALMMIPLNSSFKTDRRGVSASCLIE</sequence>